<keyword evidence="3" id="KW-0349">Heme</keyword>
<dbReference type="Gene3D" id="1.10.630.10">
    <property type="entry name" value="Cytochrome P450"/>
    <property type="match status" value="1"/>
</dbReference>
<keyword evidence="3" id="KW-0479">Metal-binding</keyword>
<feature type="compositionally biased region" description="Basic residues" evidence="4">
    <location>
        <begin position="433"/>
        <end position="443"/>
    </location>
</feature>
<evidence type="ECO:0000256" key="4">
    <source>
        <dbReference type="SAM" id="MobiDB-lite"/>
    </source>
</evidence>
<evidence type="ECO:0000313" key="6">
    <source>
        <dbReference type="Proteomes" id="UP001597068"/>
    </source>
</evidence>
<evidence type="ECO:0000256" key="2">
    <source>
        <dbReference type="ARBA" id="ARBA00010617"/>
    </source>
</evidence>
<dbReference type="PROSITE" id="PS00086">
    <property type="entry name" value="CYTOCHROME_P450"/>
    <property type="match status" value="1"/>
</dbReference>
<feature type="region of interest" description="Disordered" evidence="4">
    <location>
        <begin position="419"/>
        <end position="443"/>
    </location>
</feature>
<dbReference type="InterPro" id="IPR050121">
    <property type="entry name" value="Cytochrome_P450_monoxygenase"/>
</dbReference>
<dbReference type="Pfam" id="PF00067">
    <property type="entry name" value="p450"/>
    <property type="match status" value="1"/>
</dbReference>
<dbReference type="EMBL" id="JBHTIL010000006">
    <property type="protein sequence ID" value="MFD0928063.1"/>
    <property type="molecule type" value="Genomic_DNA"/>
</dbReference>
<name>A0ABW3GCY2_9NOCA</name>
<dbReference type="InterPro" id="IPR002401">
    <property type="entry name" value="Cyt_P450_E_grp-I"/>
</dbReference>
<keyword evidence="3" id="KW-0560">Oxidoreductase</keyword>
<dbReference type="InterPro" id="IPR001128">
    <property type="entry name" value="Cyt_P450"/>
</dbReference>
<dbReference type="PRINTS" id="PR00385">
    <property type="entry name" value="P450"/>
</dbReference>
<reference evidence="6" key="1">
    <citation type="journal article" date="2019" name="Int. J. Syst. Evol. Microbiol.">
        <title>The Global Catalogue of Microorganisms (GCM) 10K type strain sequencing project: providing services to taxonomists for standard genome sequencing and annotation.</title>
        <authorList>
            <consortium name="The Broad Institute Genomics Platform"/>
            <consortium name="The Broad Institute Genome Sequencing Center for Infectious Disease"/>
            <person name="Wu L."/>
            <person name="Ma J."/>
        </authorList>
    </citation>
    <scope>NUCLEOTIDE SEQUENCE [LARGE SCALE GENOMIC DNA]</scope>
    <source>
        <strain evidence="6">CCUG 50873</strain>
    </source>
</reference>
<keyword evidence="6" id="KW-1185">Reference proteome</keyword>
<sequence length="443" mass="49154">MTTQTDGRVDVPAIPPRPRVPRALMAATAVVNRQAGLSWLRARHGTAFTIDIPVFGSTVVFADPTTAREVFRSPTDVLESVEQNLGRVLGPNSMFALTGDRHRRERKLLAPPFHGRRLRAYHDVIEAAARTEMATWPTDREFATMPSMMRITLAVIIRAVFGASGPEFDRLRELLPRLVELGSWLALVPMPPLHALGDHSPWGRMRRLRREYDAIVGRLIDSAMADGDVDARDDVLSMMVASRYDDGSRMTHAEVADELLTMLAAGHETTATTLAWAVERLRRHPDVLERLVAERDAGGCELLEATITEVQRSRPVIDVTFRTVVADEAQIGGWTVRRGQSVMVAIGLIHADPAVWPDPERFDPDRFLGSRPDVTDWIPFGGGSRRCIGAAFASMELSVVLSTMLDDLVLEPTTDPGERWRPRGVAYAPGRGGRARVSRRRRS</sequence>
<dbReference type="CDD" id="cd11053">
    <property type="entry name" value="CYP110-like"/>
    <property type="match status" value="1"/>
</dbReference>
<comment type="similarity">
    <text evidence="2 3">Belongs to the cytochrome P450 family.</text>
</comment>
<proteinExistence type="inferred from homology"/>
<keyword evidence="3" id="KW-0408">Iron</keyword>
<keyword evidence="3" id="KW-0503">Monooxygenase</keyword>
<dbReference type="PANTHER" id="PTHR24305">
    <property type="entry name" value="CYTOCHROME P450"/>
    <property type="match status" value="1"/>
</dbReference>
<dbReference type="PRINTS" id="PR00463">
    <property type="entry name" value="EP450I"/>
</dbReference>
<dbReference type="SUPFAM" id="SSF48264">
    <property type="entry name" value="Cytochrome P450"/>
    <property type="match status" value="1"/>
</dbReference>
<gene>
    <name evidence="5" type="ORF">ACFQ04_20190</name>
</gene>
<evidence type="ECO:0000313" key="5">
    <source>
        <dbReference type="EMBL" id="MFD0928063.1"/>
    </source>
</evidence>
<dbReference type="RefSeq" id="WP_253648498.1">
    <property type="nucleotide sequence ID" value="NZ_BAAAMO010000004.1"/>
</dbReference>
<dbReference type="PANTHER" id="PTHR24305:SF166">
    <property type="entry name" value="CYTOCHROME P450 12A4, MITOCHONDRIAL-RELATED"/>
    <property type="match status" value="1"/>
</dbReference>
<evidence type="ECO:0000256" key="1">
    <source>
        <dbReference type="ARBA" id="ARBA00001971"/>
    </source>
</evidence>
<comment type="cofactor">
    <cofactor evidence="1">
        <name>heme</name>
        <dbReference type="ChEBI" id="CHEBI:30413"/>
    </cofactor>
</comment>
<accession>A0ABW3GCY2</accession>
<comment type="caution">
    <text evidence="5">The sequence shown here is derived from an EMBL/GenBank/DDBJ whole genome shotgun (WGS) entry which is preliminary data.</text>
</comment>
<organism evidence="5 6">
    <name type="scientific">Williamsia deligens</name>
    <dbReference type="NCBI Taxonomy" id="321325"/>
    <lineage>
        <taxon>Bacteria</taxon>
        <taxon>Bacillati</taxon>
        <taxon>Actinomycetota</taxon>
        <taxon>Actinomycetes</taxon>
        <taxon>Mycobacteriales</taxon>
        <taxon>Nocardiaceae</taxon>
        <taxon>Williamsia</taxon>
    </lineage>
</organism>
<evidence type="ECO:0000256" key="3">
    <source>
        <dbReference type="RuleBase" id="RU000461"/>
    </source>
</evidence>
<dbReference type="Proteomes" id="UP001597068">
    <property type="component" value="Unassembled WGS sequence"/>
</dbReference>
<dbReference type="InterPro" id="IPR036396">
    <property type="entry name" value="Cyt_P450_sf"/>
</dbReference>
<dbReference type="InterPro" id="IPR017972">
    <property type="entry name" value="Cyt_P450_CS"/>
</dbReference>
<protein>
    <submittedName>
        <fullName evidence="5">Cytochrome P450</fullName>
    </submittedName>
</protein>